<feature type="region of interest" description="Disordered" evidence="9">
    <location>
        <begin position="535"/>
        <end position="567"/>
    </location>
</feature>
<evidence type="ECO:0000256" key="3">
    <source>
        <dbReference type="ARBA" id="ARBA00022771"/>
    </source>
</evidence>
<keyword evidence="12" id="KW-1185">Reference proteome</keyword>
<dbReference type="AlphaFoldDB" id="A0A1L7XGZ4"/>
<dbReference type="PROSITE" id="PS00028">
    <property type="entry name" value="ZINC_FINGER_C2H2_1"/>
    <property type="match status" value="2"/>
</dbReference>
<comment type="subcellular location">
    <subcellularLocation>
        <location evidence="1">Nucleus</location>
    </subcellularLocation>
</comment>
<reference evidence="11 12" key="1">
    <citation type="submission" date="2016-03" db="EMBL/GenBank/DDBJ databases">
        <authorList>
            <person name="Ploux O."/>
        </authorList>
    </citation>
    <scope>NUCLEOTIDE SEQUENCE [LARGE SCALE GENOMIC DNA]</scope>
    <source>
        <strain evidence="11 12">UAMH 11012</strain>
    </source>
</reference>
<feature type="domain" description="C2H2-type" evidence="10">
    <location>
        <begin position="54"/>
        <end position="84"/>
    </location>
</feature>
<dbReference type="GO" id="GO:0006357">
    <property type="term" value="P:regulation of transcription by RNA polymerase II"/>
    <property type="evidence" value="ECO:0007669"/>
    <property type="project" value="TreeGrafter"/>
</dbReference>
<dbReference type="EMBL" id="FJOG01000026">
    <property type="protein sequence ID" value="CZR64319.1"/>
    <property type="molecule type" value="Genomic_DNA"/>
</dbReference>
<feature type="domain" description="C2H2-type" evidence="10">
    <location>
        <begin position="428"/>
        <end position="450"/>
    </location>
</feature>
<keyword evidence="4" id="KW-0862">Zinc</keyword>
<keyword evidence="2" id="KW-0479">Metal-binding</keyword>
<dbReference type="Proteomes" id="UP000184330">
    <property type="component" value="Unassembled WGS sequence"/>
</dbReference>
<dbReference type="SMART" id="SM00355">
    <property type="entry name" value="ZnF_C2H2"/>
    <property type="match status" value="6"/>
</dbReference>
<evidence type="ECO:0000313" key="11">
    <source>
        <dbReference type="EMBL" id="CZR64319.1"/>
    </source>
</evidence>
<dbReference type="InterPro" id="IPR013087">
    <property type="entry name" value="Znf_C2H2_type"/>
</dbReference>
<dbReference type="InterPro" id="IPR051061">
    <property type="entry name" value="Zinc_finger_trans_reg"/>
</dbReference>
<proteinExistence type="predicted"/>
<keyword evidence="5" id="KW-0805">Transcription regulation</keyword>
<dbReference type="SUPFAM" id="SSF57667">
    <property type="entry name" value="beta-beta-alpha zinc fingers"/>
    <property type="match status" value="2"/>
</dbReference>
<dbReference type="Pfam" id="PF00096">
    <property type="entry name" value="zf-C2H2"/>
    <property type="match status" value="1"/>
</dbReference>
<organism evidence="11 12">
    <name type="scientific">Phialocephala subalpina</name>
    <dbReference type="NCBI Taxonomy" id="576137"/>
    <lineage>
        <taxon>Eukaryota</taxon>
        <taxon>Fungi</taxon>
        <taxon>Dikarya</taxon>
        <taxon>Ascomycota</taxon>
        <taxon>Pezizomycotina</taxon>
        <taxon>Leotiomycetes</taxon>
        <taxon>Helotiales</taxon>
        <taxon>Mollisiaceae</taxon>
        <taxon>Phialocephala</taxon>
        <taxon>Phialocephala fortinii species complex</taxon>
    </lineage>
</organism>
<keyword evidence="6" id="KW-0804">Transcription</keyword>
<gene>
    <name evidence="11" type="ORF">PAC_14217</name>
</gene>
<evidence type="ECO:0000256" key="8">
    <source>
        <dbReference type="PROSITE-ProRule" id="PRU00042"/>
    </source>
</evidence>
<evidence type="ECO:0000256" key="1">
    <source>
        <dbReference type="ARBA" id="ARBA00004123"/>
    </source>
</evidence>
<feature type="domain" description="C2H2-type" evidence="10">
    <location>
        <begin position="397"/>
        <end position="427"/>
    </location>
</feature>
<dbReference type="InterPro" id="IPR036236">
    <property type="entry name" value="Znf_C2H2_sf"/>
</dbReference>
<dbReference type="PANTHER" id="PTHR46179:SF13">
    <property type="entry name" value="C2H2-TYPE DOMAIN-CONTAINING PROTEIN"/>
    <property type="match status" value="1"/>
</dbReference>
<sequence length="567" mass="64196">MLRSSPDECSDGKEKGDLNGIKATQNLSCDKCDATNFPNLSKLNKHRNTHEKPYECQAEGCKDAFAQKQALDRHTQTKHSDTIAKYYHCTVDGCKYSSTRRRGKRFARSDQVKEHIKDYGHYGPHSANDRPRRRVGWTPLFDEHIITARFEEWTLNEGSPQRMVHSCEYNSLETKLWHTDEVGEMFLRRLPTGEPMAVNDCPVADCYFRTRPPDGCDPTLFKTVKALKEHCRRAHQAEASNFCLSTHLQEENHESVRDSNSMEPSNYSLGNISLNSIVEDFQPSPQDLDSDILGDLDDFMHSLTCHAVQGVACLCQSCSQNEPATSQPLYRDPEPRHNFLGLTSEFQFASLSPYSSTYETHFTTSNISENTTRNLSTASVNSATSLTRKDLLKLSRIPCSLPGCGKTFRRKYDLQRHIDEVHTSSSRRRCPFCEREFRRKHRLAAHLQEHHPISSDLDSTKMKTAFTDVSTFSANDCHWSSSEYPPWKDVAPGDTLMKASHNTGSWTGEATDTFQFQSAVSLEDDSLLGMVWRPASPRSTRQHPGSAASPIDVEEPEPVSSWVDLTD</sequence>
<evidence type="ECO:0000256" key="5">
    <source>
        <dbReference type="ARBA" id="ARBA00023015"/>
    </source>
</evidence>
<dbReference type="Gene3D" id="3.30.160.60">
    <property type="entry name" value="Classic Zinc Finger"/>
    <property type="match status" value="2"/>
</dbReference>
<evidence type="ECO:0000313" key="12">
    <source>
        <dbReference type="Proteomes" id="UP000184330"/>
    </source>
</evidence>
<evidence type="ECO:0000256" key="6">
    <source>
        <dbReference type="ARBA" id="ARBA00023163"/>
    </source>
</evidence>
<keyword evidence="7" id="KW-0539">Nucleus</keyword>
<dbReference type="GO" id="GO:0005634">
    <property type="term" value="C:nucleus"/>
    <property type="evidence" value="ECO:0007669"/>
    <property type="project" value="UniProtKB-SubCell"/>
</dbReference>
<dbReference type="PROSITE" id="PS50157">
    <property type="entry name" value="ZINC_FINGER_C2H2_2"/>
    <property type="match status" value="3"/>
</dbReference>
<evidence type="ECO:0000256" key="4">
    <source>
        <dbReference type="ARBA" id="ARBA00022833"/>
    </source>
</evidence>
<name>A0A1L7XGZ4_9HELO</name>
<keyword evidence="3 8" id="KW-0863">Zinc-finger</keyword>
<dbReference type="PANTHER" id="PTHR46179">
    <property type="entry name" value="ZINC FINGER PROTEIN"/>
    <property type="match status" value="1"/>
</dbReference>
<accession>A0A1L7XGZ4</accession>
<dbReference type="OrthoDB" id="2687452at2759"/>
<evidence type="ECO:0000256" key="2">
    <source>
        <dbReference type="ARBA" id="ARBA00022723"/>
    </source>
</evidence>
<protein>
    <recommendedName>
        <fullName evidence="10">C2H2-type domain-containing protein</fullName>
    </recommendedName>
</protein>
<dbReference type="STRING" id="576137.A0A1L7XGZ4"/>
<evidence type="ECO:0000256" key="7">
    <source>
        <dbReference type="ARBA" id="ARBA00023242"/>
    </source>
</evidence>
<dbReference type="GO" id="GO:0008270">
    <property type="term" value="F:zinc ion binding"/>
    <property type="evidence" value="ECO:0007669"/>
    <property type="project" value="UniProtKB-KW"/>
</dbReference>
<evidence type="ECO:0000256" key="9">
    <source>
        <dbReference type="SAM" id="MobiDB-lite"/>
    </source>
</evidence>
<evidence type="ECO:0000259" key="10">
    <source>
        <dbReference type="PROSITE" id="PS50157"/>
    </source>
</evidence>